<evidence type="ECO:0000313" key="3">
    <source>
        <dbReference type="Proteomes" id="UP000249390"/>
    </source>
</evidence>
<comment type="caution">
    <text evidence="2">The sequence shown here is derived from an EMBL/GenBank/DDBJ whole genome shotgun (WGS) entry which is preliminary data.</text>
</comment>
<accession>A0A328DC72</accession>
<gene>
    <name evidence="2" type="ORF">DM860_009073</name>
</gene>
<name>A0A328DC72_9ASTE</name>
<reference evidence="2 3" key="1">
    <citation type="submission" date="2018-06" db="EMBL/GenBank/DDBJ databases">
        <title>The Genome of Cuscuta australis (Dodder) Provides Insight into the Evolution of Plant Parasitism.</title>
        <authorList>
            <person name="Liu H."/>
        </authorList>
    </citation>
    <scope>NUCLEOTIDE SEQUENCE [LARGE SCALE GENOMIC DNA]</scope>
    <source>
        <strain evidence="3">cv. Yunnan</strain>
        <tissue evidence="2">Vines</tissue>
    </source>
</reference>
<dbReference type="AlphaFoldDB" id="A0A328DC72"/>
<proteinExistence type="predicted"/>
<sequence>MASFDYSIYDISVLNYWFATFCCDFGWQDLIFIRDLGPLARYLTEVLNVESIIGSCDGDVDDGYGDEDEDGYEDEDGDEDENGYEYEDGYEDEDEDGDGYEDEDGDGYEDEDGDGSEDEDGDGSEDVDSPQKGYHDPARPEEELKIDG</sequence>
<organism evidence="2 3">
    <name type="scientific">Cuscuta australis</name>
    <dbReference type="NCBI Taxonomy" id="267555"/>
    <lineage>
        <taxon>Eukaryota</taxon>
        <taxon>Viridiplantae</taxon>
        <taxon>Streptophyta</taxon>
        <taxon>Embryophyta</taxon>
        <taxon>Tracheophyta</taxon>
        <taxon>Spermatophyta</taxon>
        <taxon>Magnoliopsida</taxon>
        <taxon>eudicotyledons</taxon>
        <taxon>Gunneridae</taxon>
        <taxon>Pentapetalae</taxon>
        <taxon>asterids</taxon>
        <taxon>lamiids</taxon>
        <taxon>Solanales</taxon>
        <taxon>Convolvulaceae</taxon>
        <taxon>Cuscuteae</taxon>
        <taxon>Cuscuta</taxon>
        <taxon>Cuscuta subgen. Grammica</taxon>
        <taxon>Cuscuta sect. Cleistogrammica</taxon>
    </lineage>
</organism>
<feature type="compositionally biased region" description="Basic and acidic residues" evidence="1">
    <location>
        <begin position="133"/>
        <end position="148"/>
    </location>
</feature>
<dbReference type="Proteomes" id="UP000249390">
    <property type="component" value="Unassembled WGS sequence"/>
</dbReference>
<feature type="compositionally biased region" description="Acidic residues" evidence="1">
    <location>
        <begin position="58"/>
        <end position="128"/>
    </location>
</feature>
<dbReference type="EMBL" id="NQVE01000183">
    <property type="protein sequence ID" value="RAL41891.1"/>
    <property type="molecule type" value="Genomic_DNA"/>
</dbReference>
<evidence type="ECO:0000313" key="2">
    <source>
        <dbReference type="EMBL" id="RAL41891.1"/>
    </source>
</evidence>
<feature type="region of interest" description="Disordered" evidence="1">
    <location>
        <begin position="54"/>
        <end position="148"/>
    </location>
</feature>
<evidence type="ECO:0000256" key="1">
    <source>
        <dbReference type="SAM" id="MobiDB-lite"/>
    </source>
</evidence>
<protein>
    <submittedName>
        <fullName evidence="2">Uncharacterized protein</fullName>
    </submittedName>
</protein>
<keyword evidence="3" id="KW-1185">Reference proteome</keyword>